<dbReference type="SUPFAM" id="SSF63712">
    <property type="entry name" value="Nicotinic receptor ligand binding domain-like"/>
    <property type="match status" value="1"/>
</dbReference>
<dbReference type="GO" id="GO:0016020">
    <property type="term" value="C:membrane"/>
    <property type="evidence" value="ECO:0007669"/>
    <property type="project" value="InterPro"/>
</dbReference>
<dbReference type="AlphaFoldDB" id="A0AA88XUT5"/>
<name>A0AA88XUT5_PINIB</name>
<dbReference type="GO" id="GO:0004888">
    <property type="term" value="F:transmembrane signaling receptor activity"/>
    <property type="evidence" value="ECO:0007669"/>
    <property type="project" value="InterPro"/>
</dbReference>
<evidence type="ECO:0000259" key="1">
    <source>
        <dbReference type="Pfam" id="PF02931"/>
    </source>
</evidence>
<dbReference type="Pfam" id="PF02931">
    <property type="entry name" value="Neur_chan_LBD"/>
    <property type="match status" value="1"/>
</dbReference>
<dbReference type="InterPro" id="IPR036734">
    <property type="entry name" value="Neur_chan_lig-bd_sf"/>
</dbReference>
<accession>A0AA88XUT5</accession>
<organism evidence="2 3">
    <name type="scientific">Pinctada imbricata</name>
    <name type="common">Atlantic pearl-oyster</name>
    <name type="synonym">Pinctada martensii</name>
    <dbReference type="NCBI Taxonomy" id="66713"/>
    <lineage>
        <taxon>Eukaryota</taxon>
        <taxon>Metazoa</taxon>
        <taxon>Spiralia</taxon>
        <taxon>Lophotrochozoa</taxon>
        <taxon>Mollusca</taxon>
        <taxon>Bivalvia</taxon>
        <taxon>Autobranchia</taxon>
        <taxon>Pteriomorphia</taxon>
        <taxon>Pterioida</taxon>
        <taxon>Pterioidea</taxon>
        <taxon>Pteriidae</taxon>
        <taxon>Pinctada</taxon>
    </lineage>
</organism>
<dbReference type="EMBL" id="VSWD01000009">
    <property type="protein sequence ID" value="KAK3092926.1"/>
    <property type="molecule type" value="Genomic_DNA"/>
</dbReference>
<dbReference type="GO" id="GO:0005230">
    <property type="term" value="F:extracellular ligand-gated monoatomic ion channel activity"/>
    <property type="evidence" value="ECO:0007669"/>
    <property type="project" value="InterPro"/>
</dbReference>
<protein>
    <recommendedName>
        <fullName evidence="1">Neurotransmitter-gated ion-channel ligand-binding domain-containing protein</fullName>
    </recommendedName>
</protein>
<comment type="caution">
    <text evidence="2">The sequence shown here is derived from an EMBL/GenBank/DDBJ whole genome shotgun (WGS) entry which is preliminary data.</text>
</comment>
<gene>
    <name evidence="2" type="ORF">FSP39_008969</name>
</gene>
<dbReference type="InterPro" id="IPR006202">
    <property type="entry name" value="Neur_chan_lig-bd"/>
</dbReference>
<sequence length="183" mass="20886">MTWMSMSWRDGRLSWDRKSYGDIHKLNIPPFQIWVPDVVLMSRVDSFAPQFPDRLVATIKHTGDVFLVTPSEFKTRCTPTDDPSVVTCPFKFQSWTYDGNEIGLTARQEGLDMNDYVESPGLKVIKRDTKVNEWFYECCPEEPYPDVMFTIDVKVDASSASGKLLISISSLSACLFLFSNLSF</sequence>
<dbReference type="Gene3D" id="2.70.170.10">
    <property type="entry name" value="Neurotransmitter-gated ion-channel ligand-binding domain"/>
    <property type="match status" value="1"/>
</dbReference>
<reference evidence="2" key="1">
    <citation type="submission" date="2019-08" db="EMBL/GenBank/DDBJ databases">
        <title>The improved chromosome-level genome for the pearl oyster Pinctada fucata martensii using PacBio sequencing and Hi-C.</title>
        <authorList>
            <person name="Zheng Z."/>
        </authorList>
    </citation>
    <scope>NUCLEOTIDE SEQUENCE</scope>
    <source>
        <strain evidence="2">ZZ-2019</strain>
        <tissue evidence="2">Adductor muscle</tissue>
    </source>
</reference>
<proteinExistence type="predicted"/>
<keyword evidence="3" id="KW-1185">Reference proteome</keyword>
<dbReference type="Proteomes" id="UP001186944">
    <property type="component" value="Unassembled WGS sequence"/>
</dbReference>
<evidence type="ECO:0000313" key="3">
    <source>
        <dbReference type="Proteomes" id="UP001186944"/>
    </source>
</evidence>
<dbReference type="InterPro" id="IPR006201">
    <property type="entry name" value="Neur_channel"/>
</dbReference>
<dbReference type="PANTHER" id="PTHR18945">
    <property type="entry name" value="NEUROTRANSMITTER GATED ION CHANNEL"/>
    <property type="match status" value="1"/>
</dbReference>
<evidence type="ECO:0000313" key="2">
    <source>
        <dbReference type="EMBL" id="KAK3092926.1"/>
    </source>
</evidence>
<feature type="domain" description="Neurotransmitter-gated ion-channel ligand-binding" evidence="1">
    <location>
        <begin position="2"/>
        <end position="153"/>
    </location>
</feature>